<dbReference type="Proteomes" id="UP000886198">
    <property type="component" value="Unassembled WGS sequence"/>
</dbReference>
<comment type="caution">
    <text evidence="1">The sequence shown here is derived from an EMBL/GenBank/DDBJ whole genome shotgun (WGS) entry which is preliminary data.</text>
</comment>
<organism evidence="1">
    <name type="scientific">Mesotoga infera</name>
    <dbReference type="NCBI Taxonomy" id="1236046"/>
    <lineage>
        <taxon>Bacteria</taxon>
        <taxon>Thermotogati</taxon>
        <taxon>Thermotogota</taxon>
        <taxon>Thermotogae</taxon>
        <taxon>Kosmotogales</taxon>
        <taxon>Kosmotogaceae</taxon>
        <taxon>Mesotoga</taxon>
    </lineage>
</organism>
<evidence type="ECO:0000313" key="1">
    <source>
        <dbReference type="EMBL" id="HDP77205.1"/>
    </source>
</evidence>
<dbReference type="Pfam" id="PF03692">
    <property type="entry name" value="CxxCxxCC"/>
    <property type="match status" value="1"/>
</dbReference>
<dbReference type="AlphaFoldDB" id="A0A7C1H2X9"/>
<proteinExistence type="predicted"/>
<reference evidence="1" key="1">
    <citation type="journal article" date="2020" name="mSystems">
        <title>Genome- and Community-Level Interaction Insights into Carbon Utilization and Element Cycling Functions of Hydrothermarchaeota in Hydrothermal Sediment.</title>
        <authorList>
            <person name="Zhou Z."/>
            <person name="Liu Y."/>
            <person name="Xu W."/>
            <person name="Pan J."/>
            <person name="Luo Z.H."/>
            <person name="Li M."/>
        </authorList>
    </citation>
    <scope>NUCLEOTIDE SEQUENCE [LARGE SCALE GENOMIC DNA]</scope>
    <source>
        <strain evidence="1">SpSt-1179</strain>
    </source>
</reference>
<dbReference type="InterPro" id="IPR005358">
    <property type="entry name" value="Puta_zinc/iron-chelating_dom"/>
</dbReference>
<protein>
    <submittedName>
        <fullName evidence="1">YkgJ family cysteine cluster protein</fullName>
    </submittedName>
</protein>
<accession>A0A7C1H2X9</accession>
<gene>
    <name evidence="1" type="ORF">ENN47_03280</name>
</gene>
<sequence length="208" mass="23355">MSGLPFDDLYRKASEIQEILDSVEKTIRNVRLETGLRCPPSCRECCKTSGDAIQVTVTEFLPLSLRLWTEGKAIQLLDRLDSVYDSDQCVLFESSSALCEEGGCTEYSSRPLLCRLFGFSGIVNRSGQVIPVVCRHMKNHYPLSVNNLFEKLSNGLEIPVFADYSSQIRGIDPYMGAKAFPVNLALRRALEYVGMRFDFTGRGYDRTA</sequence>
<name>A0A7C1H2X9_9BACT</name>
<dbReference type="EMBL" id="DSBT01000098">
    <property type="protein sequence ID" value="HDP77205.1"/>
    <property type="molecule type" value="Genomic_DNA"/>
</dbReference>